<evidence type="ECO:0000256" key="4">
    <source>
        <dbReference type="ARBA" id="ARBA00022801"/>
    </source>
</evidence>
<dbReference type="AlphaFoldDB" id="A0A1B9GY97"/>
<feature type="binding site" evidence="6">
    <location>
        <position position="206"/>
    </location>
    <ligand>
        <name>substrate</name>
    </ligand>
</feature>
<dbReference type="InterPro" id="IPR020556">
    <property type="entry name" value="Amidase_CS"/>
</dbReference>
<dbReference type="InterPro" id="IPR036928">
    <property type="entry name" value="AS_sf"/>
</dbReference>
<feature type="active site" description="Charge relay system" evidence="5">
    <location>
        <position position="206"/>
    </location>
</feature>
<dbReference type="PANTHER" id="PTHR46072:SF4">
    <property type="entry name" value="AMIDASE C550.07-RELATED"/>
    <property type="match status" value="1"/>
</dbReference>
<accession>A0A1B9GY97</accession>
<reference evidence="8 9" key="1">
    <citation type="submission" date="2013-07" db="EMBL/GenBank/DDBJ databases">
        <title>The Genome Sequence of Cryptococcus heveanensis BCC8398.</title>
        <authorList>
            <consortium name="The Broad Institute Genome Sequencing Platform"/>
            <person name="Cuomo C."/>
            <person name="Litvintseva A."/>
            <person name="Chen Y."/>
            <person name="Heitman J."/>
            <person name="Sun S."/>
            <person name="Springer D."/>
            <person name="Dromer F."/>
            <person name="Young S.K."/>
            <person name="Zeng Q."/>
            <person name="Gargeya S."/>
            <person name="Fitzgerald M."/>
            <person name="Abouelleil A."/>
            <person name="Alvarado L."/>
            <person name="Berlin A.M."/>
            <person name="Chapman S.B."/>
            <person name="Dewar J."/>
            <person name="Goldberg J."/>
            <person name="Griggs A."/>
            <person name="Gujja S."/>
            <person name="Hansen M."/>
            <person name="Howarth C."/>
            <person name="Imamovic A."/>
            <person name="Larimer J."/>
            <person name="McCowan C."/>
            <person name="Murphy C."/>
            <person name="Pearson M."/>
            <person name="Priest M."/>
            <person name="Roberts A."/>
            <person name="Saif S."/>
            <person name="Shea T."/>
            <person name="Sykes S."/>
            <person name="Wortman J."/>
            <person name="Nusbaum C."/>
            <person name="Birren B."/>
        </authorList>
    </citation>
    <scope>NUCLEOTIDE SEQUENCE [LARGE SCALE GENOMIC DNA]</scope>
    <source>
        <strain evidence="8 9">BCC8398</strain>
    </source>
</reference>
<proteinExistence type="inferred from homology"/>
<name>A0A1B9GY97_9TREE</name>
<dbReference type="PROSITE" id="PS00571">
    <property type="entry name" value="AMIDASES"/>
    <property type="match status" value="1"/>
</dbReference>
<gene>
    <name evidence="8" type="ORF">I316_02502</name>
</gene>
<protein>
    <recommendedName>
        <fullName evidence="3">amidase</fullName>
        <ecNumber evidence="3">3.5.1.4</ecNumber>
    </recommendedName>
</protein>
<keyword evidence="9" id="KW-1185">Reference proteome</keyword>
<keyword evidence="4" id="KW-0378">Hydrolase</keyword>
<dbReference type="GO" id="GO:0004040">
    <property type="term" value="F:amidase activity"/>
    <property type="evidence" value="ECO:0007669"/>
    <property type="project" value="UniProtKB-EC"/>
</dbReference>
<evidence type="ECO:0000259" key="7">
    <source>
        <dbReference type="Pfam" id="PF01425"/>
    </source>
</evidence>
<dbReference type="PANTHER" id="PTHR46072">
    <property type="entry name" value="AMIDASE-RELATED-RELATED"/>
    <property type="match status" value="1"/>
</dbReference>
<reference evidence="9" key="2">
    <citation type="submission" date="2013-12" db="EMBL/GenBank/DDBJ databases">
        <title>Evolution of pathogenesis and genome organization in the Tremellales.</title>
        <authorList>
            <person name="Cuomo C."/>
            <person name="Litvintseva A."/>
            <person name="Heitman J."/>
            <person name="Chen Y."/>
            <person name="Sun S."/>
            <person name="Springer D."/>
            <person name="Dromer F."/>
            <person name="Young S."/>
            <person name="Zeng Q."/>
            <person name="Chapman S."/>
            <person name="Gujja S."/>
            <person name="Saif S."/>
            <person name="Birren B."/>
        </authorList>
    </citation>
    <scope>NUCLEOTIDE SEQUENCE [LARGE SCALE GENOMIC DNA]</scope>
    <source>
        <strain evidence="9">BCC8398</strain>
    </source>
</reference>
<comment type="similarity">
    <text evidence="2">Belongs to the amidase family.</text>
</comment>
<evidence type="ECO:0000256" key="6">
    <source>
        <dbReference type="PIRSR" id="PIRSR001221-2"/>
    </source>
</evidence>
<dbReference type="Proteomes" id="UP000092666">
    <property type="component" value="Unassembled WGS sequence"/>
</dbReference>
<dbReference type="InterPro" id="IPR023631">
    <property type="entry name" value="Amidase_dom"/>
</dbReference>
<feature type="active site" description="Charge relay system" evidence="5">
    <location>
        <position position="133"/>
    </location>
</feature>
<feature type="domain" description="Amidase" evidence="7">
    <location>
        <begin position="78"/>
        <end position="527"/>
    </location>
</feature>
<dbReference type="Pfam" id="PF01425">
    <property type="entry name" value="Amidase"/>
    <property type="match status" value="1"/>
</dbReference>
<dbReference type="SUPFAM" id="SSF75304">
    <property type="entry name" value="Amidase signature (AS) enzymes"/>
    <property type="match status" value="1"/>
</dbReference>
<dbReference type="EC" id="3.5.1.4" evidence="3"/>
<evidence type="ECO:0000256" key="1">
    <source>
        <dbReference type="ARBA" id="ARBA00001311"/>
    </source>
</evidence>
<evidence type="ECO:0000256" key="2">
    <source>
        <dbReference type="ARBA" id="ARBA00009199"/>
    </source>
</evidence>
<sequence>MKTTGWMEQAAYHKSQLEAAIPGAWKLSSAAQADLPLNVSNLVRDCGQLDAVELEIISLDATDLAQAIAKRSYTAVIVTTAYAKAAAIAHQATNCLSDYFPEEALERARWLDQELERTGNPVGPLHGVPISVKDQIGLKGHLASCGFLSAITETKNDSLLVSIFRSAGAVFMAKSCLPQAIMHLETDSFRGPTLNPYNRNLTPGGSSGGESALLGCKGSAMGIGSDIGGSIRNPCALTGLYGFKPTVGRVPTKGGDGTAIYGQDTIYGTTGPMCRSSRDLELWLRTIITAEPWKRHPTVLKMPWNMGEVSYLNGGARPKIGILWDDGVVRPQPPIRRAIQYAVDKLKRAGFELVDVKPYKSEEAWNIISSLYFTDGGQINRNYAARTGEPLLPLTEWILSQNTKARSATDIMALNLKRDLFRADYHNYFHSLGVDVILCPATPGPAPKLGTSKYWNYTSFWNLVDYPCGVFPTGLKVEFSDLPDAPYKFTGKADEEVWKAYDSPGSFIDAPLGLQVVGAKYEEELTLQAMGIIAEVVQGN</sequence>
<dbReference type="Gene3D" id="3.90.1300.10">
    <property type="entry name" value="Amidase signature (AS) domain"/>
    <property type="match status" value="1"/>
</dbReference>
<comment type="catalytic activity">
    <reaction evidence="1">
        <text>a monocarboxylic acid amide + H2O = a monocarboxylate + NH4(+)</text>
        <dbReference type="Rhea" id="RHEA:12020"/>
        <dbReference type="ChEBI" id="CHEBI:15377"/>
        <dbReference type="ChEBI" id="CHEBI:28938"/>
        <dbReference type="ChEBI" id="CHEBI:35757"/>
        <dbReference type="ChEBI" id="CHEBI:83628"/>
        <dbReference type="EC" id="3.5.1.4"/>
    </reaction>
</comment>
<feature type="active site" description="Acyl-ester intermediate" evidence="5">
    <location>
        <position position="230"/>
    </location>
</feature>
<dbReference type="STRING" id="1296120.A0A1B9GY97"/>
<evidence type="ECO:0000313" key="9">
    <source>
        <dbReference type="Proteomes" id="UP000092666"/>
    </source>
</evidence>
<dbReference type="EMBL" id="KI669497">
    <property type="protein sequence ID" value="OCF36007.1"/>
    <property type="molecule type" value="Genomic_DNA"/>
</dbReference>
<dbReference type="OrthoDB" id="6428749at2759"/>
<feature type="binding site" evidence="6">
    <location>
        <position position="181"/>
    </location>
    <ligand>
        <name>substrate</name>
    </ligand>
</feature>
<evidence type="ECO:0000256" key="5">
    <source>
        <dbReference type="PIRSR" id="PIRSR001221-1"/>
    </source>
</evidence>
<dbReference type="PIRSF" id="PIRSF001221">
    <property type="entry name" value="Amidase_fungi"/>
    <property type="match status" value="1"/>
</dbReference>
<organism evidence="8 9">
    <name type="scientific">Kwoniella heveanensis BCC8398</name>
    <dbReference type="NCBI Taxonomy" id="1296120"/>
    <lineage>
        <taxon>Eukaryota</taxon>
        <taxon>Fungi</taxon>
        <taxon>Dikarya</taxon>
        <taxon>Basidiomycota</taxon>
        <taxon>Agaricomycotina</taxon>
        <taxon>Tremellomycetes</taxon>
        <taxon>Tremellales</taxon>
        <taxon>Cryptococcaceae</taxon>
        <taxon>Kwoniella</taxon>
    </lineage>
</organism>
<evidence type="ECO:0000313" key="8">
    <source>
        <dbReference type="EMBL" id="OCF36007.1"/>
    </source>
</evidence>
<evidence type="ECO:0000256" key="3">
    <source>
        <dbReference type="ARBA" id="ARBA00012922"/>
    </source>
</evidence>
<feature type="binding site" evidence="6">
    <location>
        <begin position="227"/>
        <end position="230"/>
    </location>
    <ligand>
        <name>substrate</name>
    </ligand>
</feature>